<organism evidence="1 2">
    <name type="scientific">Durusdinium trenchii</name>
    <dbReference type="NCBI Taxonomy" id="1381693"/>
    <lineage>
        <taxon>Eukaryota</taxon>
        <taxon>Sar</taxon>
        <taxon>Alveolata</taxon>
        <taxon>Dinophyceae</taxon>
        <taxon>Suessiales</taxon>
        <taxon>Symbiodiniaceae</taxon>
        <taxon>Durusdinium</taxon>
    </lineage>
</organism>
<gene>
    <name evidence="1" type="ORF">CCMP2556_LOCUS55194</name>
</gene>
<dbReference type="Proteomes" id="UP001642484">
    <property type="component" value="Unassembled WGS sequence"/>
</dbReference>
<protein>
    <submittedName>
        <fullName evidence="1">Uncharacterized protein</fullName>
    </submittedName>
</protein>
<accession>A0ABP0T0P2</accession>
<comment type="caution">
    <text evidence="1">The sequence shown here is derived from an EMBL/GenBank/DDBJ whole genome shotgun (WGS) entry which is preliminary data.</text>
</comment>
<name>A0ABP0T0P2_9DINO</name>
<reference evidence="1 2" key="1">
    <citation type="submission" date="2024-02" db="EMBL/GenBank/DDBJ databases">
        <authorList>
            <person name="Chen Y."/>
            <person name="Shah S."/>
            <person name="Dougan E. K."/>
            <person name="Thang M."/>
            <person name="Chan C."/>
        </authorList>
    </citation>
    <scope>NUCLEOTIDE SEQUENCE [LARGE SCALE GENOMIC DNA]</scope>
</reference>
<evidence type="ECO:0000313" key="2">
    <source>
        <dbReference type="Proteomes" id="UP001642484"/>
    </source>
</evidence>
<evidence type="ECO:0000313" key="1">
    <source>
        <dbReference type="EMBL" id="CAK9117995.1"/>
    </source>
</evidence>
<dbReference type="EMBL" id="CAXAMN010028883">
    <property type="protein sequence ID" value="CAK9117995.1"/>
    <property type="molecule type" value="Genomic_DNA"/>
</dbReference>
<proteinExistence type="predicted"/>
<keyword evidence="2" id="KW-1185">Reference proteome</keyword>
<sequence length="116" mass="13161">MSAQWKSELDNVVLEVPDENNPKISNDSERCSWNQLLSELSDSGISDATINSHELSTPIVEGGKDLDHSRALEKVWRVEYVKAINDVWMEQTCRDAVFMCASSFQSSSVFWILRAH</sequence>